<dbReference type="SUPFAM" id="SSF50978">
    <property type="entry name" value="WD40 repeat-like"/>
    <property type="match status" value="1"/>
</dbReference>
<protein>
    <submittedName>
        <fullName evidence="3">Uncharacterized protein</fullName>
    </submittedName>
</protein>
<dbReference type="OrthoDB" id="10002522at2759"/>
<feature type="compositionally biased region" description="Low complexity" evidence="2">
    <location>
        <begin position="114"/>
        <end position="126"/>
    </location>
</feature>
<dbReference type="AlphaFoldDB" id="A0A3S3PQC6"/>
<comment type="caution">
    <text evidence="3">The sequence shown here is derived from an EMBL/GenBank/DDBJ whole genome shotgun (WGS) entry which is preliminary data.</text>
</comment>
<keyword evidence="4" id="KW-1185">Reference proteome</keyword>
<dbReference type="STRING" id="1965070.A0A3S3PQC6"/>
<evidence type="ECO:0000256" key="2">
    <source>
        <dbReference type="SAM" id="MobiDB-lite"/>
    </source>
</evidence>
<feature type="compositionally biased region" description="Polar residues" evidence="2">
    <location>
        <begin position="97"/>
        <end position="113"/>
    </location>
</feature>
<dbReference type="SMART" id="SM00320">
    <property type="entry name" value="WD40"/>
    <property type="match status" value="2"/>
</dbReference>
<dbReference type="EMBL" id="NCKU01000116">
    <property type="protein sequence ID" value="RWS17137.1"/>
    <property type="molecule type" value="Genomic_DNA"/>
</dbReference>
<feature type="repeat" description="WD" evidence="1">
    <location>
        <begin position="299"/>
        <end position="340"/>
    </location>
</feature>
<evidence type="ECO:0000313" key="3">
    <source>
        <dbReference type="EMBL" id="RWS17137.1"/>
    </source>
</evidence>
<accession>A0A3S3PQC6</accession>
<dbReference type="Proteomes" id="UP000285301">
    <property type="component" value="Unassembled WGS sequence"/>
</dbReference>
<keyword evidence="1" id="KW-0853">WD repeat</keyword>
<dbReference type="PROSITE" id="PS50082">
    <property type="entry name" value="WD_REPEATS_2"/>
    <property type="match status" value="1"/>
</dbReference>
<reference evidence="3 4" key="1">
    <citation type="journal article" date="2018" name="Gigascience">
        <title>Genomes of trombidid mites reveal novel predicted allergens and laterally-transferred genes associated with secondary metabolism.</title>
        <authorList>
            <person name="Dong X."/>
            <person name="Chaisiri K."/>
            <person name="Xia D."/>
            <person name="Armstrong S.D."/>
            <person name="Fang Y."/>
            <person name="Donnelly M.J."/>
            <person name="Kadowaki T."/>
            <person name="McGarry J.W."/>
            <person name="Darby A.C."/>
            <person name="Makepeace B.L."/>
        </authorList>
    </citation>
    <scope>NUCLEOTIDE SEQUENCE [LARGE SCALE GENOMIC DNA]</scope>
    <source>
        <strain evidence="3">UoL-WK</strain>
    </source>
</reference>
<gene>
    <name evidence="3" type="ORF">B4U79_17770</name>
</gene>
<feature type="compositionally biased region" description="Basic and acidic residues" evidence="2">
    <location>
        <begin position="127"/>
        <end position="136"/>
    </location>
</feature>
<dbReference type="InterPro" id="IPR001680">
    <property type="entry name" value="WD40_rpt"/>
</dbReference>
<name>A0A3S3PQC6_9ACAR</name>
<feature type="region of interest" description="Disordered" evidence="2">
    <location>
        <begin position="1"/>
        <end position="23"/>
    </location>
</feature>
<evidence type="ECO:0000256" key="1">
    <source>
        <dbReference type="PROSITE-ProRule" id="PRU00221"/>
    </source>
</evidence>
<proteinExistence type="predicted"/>
<dbReference type="InterPro" id="IPR036322">
    <property type="entry name" value="WD40_repeat_dom_sf"/>
</dbReference>
<sequence length="592" mass="66961">MSEHQLFQELTSLQREENETMESMRATKRELLQNDEMMRKLDQKRVQLKDKLKMLEVRNEEHVKKRNRILNDLKHKKLKTDGSMVKDVAATSEINETNANISHGGNSIESYQNTSFSSSQTSVDSSVESKSKETESGVKPNYQSLMTASSIEKVNPVVKVAATNVQFSNNKVFYCKMKRLDYENQDKAPMLEYDAKSQHTPLQKPHVFGMKYGTAGTNFGRDPRLKASKIPAVAEINPFNGATMQVTGKLEKLQISINSNVRMRSVCVLTIVDRKVFVGCRDGTVKRFDLDNVSEMVHYVGHNDRVHSMLVDSSRNILFTGCSDKVIRCYEAASGRLIVDYYLYSTPQSIVYGWGLIIVGQSNGYISQFEFRKEFLFKSITRFRMGDKIITIRPLFHEKLRRLLVLAYGCRPTIVNALNGEILLTLASSYVFSPAFLVMQNSICCACFGESTKILAEKKSLIAVYDENQDWECVKTKAEKGVITAAKLNGNELYMAVLLNGLTRIHCYNYPNLDIIWIAYLTHEGVFAIDIIDGQIITGSDCGIVSTFSPEIGGPFHCLNERCNCSMPFARKIDLNTHQLRISSYHAAKTFD</sequence>
<organism evidence="3 4">
    <name type="scientific">Dinothrombium tinctorium</name>
    <dbReference type="NCBI Taxonomy" id="1965070"/>
    <lineage>
        <taxon>Eukaryota</taxon>
        <taxon>Metazoa</taxon>
        <taxon>Ecdysozoa</taxon>
        <taxon>Arthropoda</taxon>
        <taxon>Chelicerata</taxon>
        <taxon>Arachnida</taxon>
        <taxon>Acari</taxon>
        <taxon>Acariformes</taxon>
        <taxon>Trombidiformes</taxon>
        <taxon>Prostigmata</taxon>
        <taxon>Anystina</taxon>
        <taxon>Parasitengona</taxon>
        <taxon>Trombidioidea</taxon>
        <taxon>Trombidiidae</taxon>
        <taxon>Dinothrombium</taxon>
    </lineage>
</organism>
<dbReference type="Gene3D" id="2.130.10.10">
    <property type="entry name" value="YVTN repeat-like/Quinoprotein amine dehydrogenase"/>
    <property type="match status" value="1"/>
</dbReference>
<evidence type="ECO:0000313" key="4">
    <source>
        <dbReference type="Proteomes" id="UP000285301"/>
    </source>
</evidence>
<feature type="region of interest" description="Disordered" evidence="2">
    <location>
        <begin position="97"/>
        <end position="138"/>
    </location>
</feature>
<dbReference type="InterPro" id="IPR015943">
    <property type="entry name" value="WD40/YVTN_repeat-like_dom_sf"/>
</dbReference>